<dbReference type="PROSITE" id="PS51186">
    <property type="entry name" value="GNAT"/>
    <property type="match status" value="1"/>
</dbReference>
<dbReference type="OrthoDB" id="9799092at2"/>
<organism evidence="4 5">
    <name type="scientific">Peribacillus deserti</name>
    <dbReference type="NCBI Taxonomy" id="673318"/>
    <lineage>
        <taxon>Bacteria</taxon>
        <taxon>Bacillati</taxon>
        <taxon>Bacillota</taxon>
        <taxon>Bacilli</taxon>
        <taxon>Bacillales</taxon>
        <taxon>Bacillaceae</taxon>
        <taxon>Peribacillus</taxon>
    </lineage>
</organism>
<accession>A0A2N5M6N2</accession>
<dbReference type="SUPFAM" id="SSF55729">
    <property type="entry name" value="Acyl-CoA N-acyltransferases (Nat)"/>
    <property type="match status" value="1"/>
</dbReference>
<name>A0A2N5M6N2_9BACI</name>
<gene>
    <name evidence="4" type="ORF">CUU66_10045</name>
</gene>
<sequence>MKLIQLGAQHAEPYRHIRLEALQKNPEAFGSSYEEEKDRTVEDFKHRIQAENVYTIGAFKEETLVGIVTLVREPKRKMNHRASIFAMYVTEEHRCKGTGRKLMEEAINIAKSHSGIEQIYLSVVTSNSAAKRLYASLGFEIYGQEKHALKIGHTYFDEEHMVLFL</sequence>
<dbReference type="EMBL" id="PGUY01000030">
    <property type="protein sequence ID" value="PLT30007.1"/>
    <property type="molecule type" value="Genomic_DNA"/>
</dbReference>
<evidence type="ECO:0000256" key="2">
    <source>
        <dbReference type="ARBA" id="ARBA00023315"/>
    </source>
</evidence>
<dbReference type="RefSeq" id="WP_101641667.1">
    <property type="nucleotide sequence ID" value="NZ_PGUY01000030.1"/>
</dbReference>
<reference evidence="4 5" key="1">
    <citation type="submission" date="2017-11" db="EMBL/GenBank/DDBJ databases">
        <title>Comparitive Functional Genomics of Dry Heat Resistant strains isolated from the Viking Spacecraft.</title>
        <authorList>
            <person name="Seuylemezian A."/>
            <person name="Cooper K."/>
            <person name="Vaishampayan P."/>
        </authorList>
    </citation>
    <scope>NUCLEOTIDE SEQUENCE [LARGE SCALE GENOMIC DNA]</scope>
    <source>
        <strain evidence="4 5">V1-29</strain>
    </source>
</reference>
<dbReference type="PANTHER" id="PTHR43420:SF12">
    <property type="entry name" value="N-ACETYLTRANSFERASE DOMAIN-CONTAINING PROTEIN"/>
    <property type="match status" value="1"/>
</dbReference>
<protein>
    <submittedName>
        <fullName evidence="4">GNAT family N-acetyltransferase</fullName>
    </submittedName>
</protein>
<feature type="domain" description="N-acetyltransferase" evidence="3">
    <location>
        <begin position="1"/>
        <end position="165"/>
    </location>
</feature>
<keyword evidence="2" id="KW-0012">Acyltransferase</keyword>
<dbReference type="CDD" id="cd04301">
    <property type="entry name" value="NAT_SF"/>
    <property type="match status" value="1"/>
</dbReference>
<dbReference type="GO" id="GO:0016747">
    <property type="term" value="F:acyltransferase activity, transferring groups other than amino-acyl groups"/>
    <property type="evidence" value="ECO:0007669"/>
    <property type="project" value="InterPro"/>
</dbReference>
<keyword evidence="1 4" id="KW-0808">Transferase</keyword>
<dbReference type="InterPro" id="IPR000182">
    <property type="entry name" value="GNAT_dom"/>
</dbReference>
<dbReference type="InterPro" id="IPR050680">
    <property type="entry name" value="YpeA/RimI_acetyltransf"/>
</dbReference>
<dbReference type="Pfam" id="PF00583">
    <property type="entry name" value="Acetyltransf_1"/>
    <property type="match status" value="1"/>
</dbReference>
<evidence type="ECO:0000256" key="1">
    <source>
        <dbReference type="ARBA" id="ARBA00022679"/>
    </source>
</evidence>
<comment type="caution">
    <text evidence="4">The sequence shown here is derived from an EMBL/GenBank/DDBJ whole genome shotgun (WGS) entry which is preliminary data.</text>
</comment>
<evidence type="ECO:0000313" key="4">
    <source>
        <dbReference type="EMBL" id="PLT30007.1"/>
    </source>
</evidence>
<keyword evidence="5" id="KW-1185">Reference proteome</keyword>
<dbReference type="Gene3D" id="3.40.630.30">
    <property type="match status" value="1"/>
</dbReference>
<dbReference type="AlphaFoldDB" id="A0A2N5M6N2"/>
<dbReference type="InterPro" id="IPR016181">
    <property type="entry name" value="Acyl_CoA_acyltransferase"/>
</dbReference>
<evidence type="ECO:0000313" key="5">
    <source>
        <dbReference type="Proteomes" id="UP000234748"/>
    </source>
</evidence>
<proteinExistence type="predicted"/>
<evidence type="ECO:0000259" key="3">
    <source>
        <dbReference type="PROSITE" id="PS51186"/>
    </source>
</evidence>
<dbReference type="Proteomes" id="UP000234748">
    <property type="component" value="Unassembled WGS sequence"/>
</dbReference>
<dbReference type="PANTHER" id="PTHR43420">
    <property type="entry name" value="ACETYLTRANSFERASE"/>
    <property type="match status" value="1"/>
</dbReference>